<dbReference type="OrthoDB" id="9811249at2"/>
<dbReference type="Gene3D" id="3.30.160.70">
    <property type="entry name" value="Methylated DNA-protein cysteine methyltransferase domain"/>
    <property type="match status" value="1"/>
</dbReference>
<evidence type="ECO:0000313" key="11">
    <source>
        <dbReference type="EMBL" id="ODA34321.1"/>
    </source>
</evidence>
<evidence type="ECO:0000256" key="2">
    <source>
        <dbReference type="ARBA" id="ARBA00008711"/>
    </source>
</evidence>
<keyword evidence="4 11" id="KW-0489">Methyltransferase</keyword>
<keyword evidence="7" id="KW-0234">DNA repair</keyword>
<evidence type="ECO:0000313" key="12">
    <source>
        <dbReference type="Proteomes" id="UP000094936"/>
    </source>
</evidence>
<dbReference type="PANTHER" id="PTHR10815">
    <property type="entry name" value="METHYLATED-DNA--PROTEIN-CYSTEINE METHYLTRANSFERASE"/>
    <property type="match status" value="1"/>
</dbReference>
<dbReference type="InterPro" id="IPR014048">
    <property type="entry name" value="MethylDNA_cys_MeTrfase_DNA-bd"/>
</dbReference>
<dbReference type="Gene3D" id="1.10.10.10">
    <property type="entry name" value="Winged helix-like DNA-binding domain superfamily/Winged helix DNA-binding domain"/>
    <property type="match status" value="1"/>
</dbReference>
<dbReference type="SUPFAM" id="SSF53155">
    <property type="entry name" value="Methylated DNA-protein cysteine methyltransferase domain"/>
    <property type="match status" value="1"/>
</dbReference>
<evidence type="ECO:0000256" key="7">
    <source>
        <dbReference type="ARBA" id="ARBA00023204"/>
    </source>
</evidence>
<dbReference type="EC" id="2.1.1.63" evidence="3"/>
<evidence type="ECO:0000256" key="5">
    <source>
        <dbReference type="ARBA" id="ARBA00022679"/>
    </source>
</evidence>
<keyword evidence="12" id="KW-1185">Reference proteome</keyword>
<dbReference type="Pfam" id="PF02870">
    <property type="entry name" value="Methyltransf_1N"/>
    <property type="match status" value="1"/>
</dbReference>
<evidence type="ECO:0000256" key="8">
    <source>
        <dbReference type="ARBA" id="ARBA00049348"/>
    </source>
</evidence>
<dbReference type="InterPro" id="IPR036631">
    <property type="entry name" value="MGMT_N_sf"/>
</dbReference>
<dbReference type="AlphaFoldDB" id="A0A1C3EM65"/>
<dbReference type="InterPro" id="IPR036217">
    <property type="entry name" value="MethylDNA_cys_MeTrfase_DNAb"/>
</dbReference>
<feature type="domain" description="Methylated-DNA-[protein]-cysteine S-methyltransferase DNA binding" evidence="9">
    <location>
        <begin position="74"/>
        <end position="153"/>
    </location>
</feature>
<organism evidence="11 12">
    <name type="scientific">Veronia pacifica</name>
    <dbReference type="NCBI Taxonomy" id="1080227"/>
    <lineage>
        <taxon>Bacteria</taxon>
        <taxon>Pseudomonadati</taxon>
        <taxon>Pseudomonadota</taxon>
        <taxon>Gammaproteobacteria</taxon>
        <taxon>Vibrionales</taxon>
        <taxon>Vibrionaceae</taxon>
        <taxon>Veronia</taxon>
    </lineage>
</organism>
<feature type="domain" description="Methylguanine DNA methyltransferase ribonuclease-like" evidence="10">
    <location>
        <begin position="1"/>
        <end position="70"/>
    </location>
</feature>
<dbReference type="PANTHER" id="PTHR10815:SF5">
    <property type="entry name" value="METHYLATED-DNA--PROTEIN-CYSTEINE METHYLTRANSFERASE"/>
    <property type="match status" value="1"/>
</dbReference>
<evidence type="ECO:0000259" key="9">
    <source>
        <dbReference type="Pfam" id="PF01035"/>
    </source>
</evidence>
<evidence type="ECO:0000256" key="1">
    <source>
        <dbReference type="ARBA" id="ARBA00001286"/>
    </source>
</evidence>
<proteinExistence type="inferred from homology"/>
<keyword evidence="6" id="KW-0227">DNA damage</keyword>
<reference evidence="11 12" key="1">
    <citation type="submission" date="2016-05" db="EMBL/GenBank/DDBJ databases">
        <title>Genomic Taxonomy of the Vibrionaceae.</title>
        <authorList>
            <person name="Gomez-Gil B."/>
            <person name="Enciso-Ibarra J."/>
        </authorList>
    </citation>
    <scope>NUCLEOTIDE SEQUENCE [LARGE SCALE GENOMIC DNA]</scope>
    <source>
        <strain evidence="11 12">CAIM 1920</strain>
    </source>
</reference>
<dbReference type="Pfam" id="PF01035">
    <property type="entry name" value="DNA_binding_1"/>
    <property type="match status" value="1"/>
</dbReference>
<gene>
    <name evidence="11" type="ORF">A8L45_07185</name>
</gene>
<sequence length="163" mass="18416">MFYDCLKSEIGTIHLLADDVGLRQLTLSLHHPFEQSLDWVQSSVELEPYKAQIQEYLAGERRYFTLPLAPDGSEFQHKVWQHIEQIPFGETRSCGELAAMLANPHAMRAIIMAANVNPIPIIIPCHRVTAIDGNSTHYHYGAEIRAQLLSLEKNQPERNIASA</sequence>
<dbReference type="CDD" id="cd06445">
    <property type="entry name" value="ATase"/>
    <property type="match status" value="1"/>
</dbReference>
<dbReference type="InterPro" id="IPR036388">
    <property type="entry name" value="WH-like_DNA-bd_sf"/>
</dbReference>
<dbReference type="InterPro" id="IPR008332">
    <property type="entry name" value="MethylG_MeTrfase_N"/>
</dbReference>
<accession>A0A1C3EM65</accession>
<comment type="catalytic activity">
    <reaction evidence="8">
        <text>a 6-O-methyl-2'-deoxyguanosine in DNA + L-cysteinyl-[protein] = S-methyl-L-cysteinyl-[protein] + a 2'-deoxyguanosine in DNA</text>
        <dbReference type="Rhea" id="RHEA:24000"/>
        <dbReference type="Rhea" id="RHEA-COMP:10131"/>
        <dbReference type="Rhea" id="RHEA-COMP:10132"/>
        <dbReference type="Rhea" id="RHEA-COMP:11367"/>
        <dbReference type="Rhea" id="RHEA-COMP:11368"/>
        <dbReference type="ChEBI" id="CHEBI:29950"/>
        <dbReference type="ChEBI" id="CHEBI:82612"/>
        <dbReference type="ChEBI" id="CHEBI:85445"/>
        <dbReference type="ChEBI" id="CHEBI:85448"/>
        <dbReference type="EC" id="2.1.1.63"/>
    </reaction>
</comment>
<dbReference type="GO" id="GO:0006281">
    <property type="term" value="P:DNA repair"/>
    <property type="evidence" value="ECO:0007669"/>
    <property type="project" value="UniProtKB-KW"/>
</dbReference>
<dbReference type="RefSeq" id="WP_068900690.1">
    <property type="nucleotide sequence ID" value="NZ_JBHUIF010000009.1"/>
</dbReference>
<dbReference type="STRING" id="1080227.A8L45_07185"/>
<keyword evidence="5 11" id="KW-0808">Transferase</keyword>
<evidence type="ECO:0000259" key="10">
    <source>
        <dbReference type="Pfam" id="PF02870"/>
    </source>
</evidence>
<evidence type="ECO:0000256" key="3">
    <source>
        <dbReference type="ARBA" id="ARBA00011918"/>
    </source>
</evidence>
<dbReference type="NCBIfam" id="TIGR00589">
    <property type="entry name" value="ogt"/>
    <property type="match status" value="1"/>
</dbReference>
<dbReference type="FunFam" id="1.10.10.10:FF:000214">
    <property type="entry name" value="Methylated-DNA--protein-cysteine methyltransferase"/>
    <property type="match status" value="1"/>
</dbReference>
<comment type="caution">
    <text evidence="11">The sequence shown here is derived from an EMBL/GenBank/DDBJ whole genome shotgun (WGS) entry which is preliminary data.</text>
</comment>
<evidence type="ECO:0000256" key="6">
    <source>
        <dbReference type="ARBA" id="ARBA00022763"/>
    </source>
</evidence>
<comment type="catalytic activity">
    <reaction evidence="1">
        <text>a 4-O-methyl-thymidine in DNA + L-cysteinyl-[protein] = a thymidine in DNA + S-methyl-L-cysteinyl-[protein]</text>
        <dbReference type="Rhea" id="RHEA:53428"/>
        <dbReference type="Rhea" id="RHEA-COMP:10131"/>
        <dbReference type="Rhea" id="RHEA-COMP:10132"/>
        <dbReference type="Rhea" id="RHEA-COMP:13555"/>
        <dbReference type="Rhea" id="RHEA-COMP:13556"/>
        <dbReference type="ChEBI" id="CHEBI:29950"/>
        <dbReference type="ChEBI" id="CHEBI:82612"/>
        <dbReference type="ChEBI" id="CHEBI:137386"/>
        <dbReference type="ChEBI" id="CHEBI:137387"/>
        <dbReference type="EC" id="2.1.1.63"/>
    </reaction>
</comment>
<dbReference type="Proteomes" id="UP000094936">
    <property type="component" value="Unassembled WGS sequence"/>
</dbReference>
<comment type="similarity">
    <text evidence="2">Belongs to the MGMT family.</text>
</comment>
<dbReference type="GO" id="GO:0032259">
    <property type="term" value="P:methylation"/>
    <property type="evidence" value="ECO:0007669"/>
    <property type="project" value="UniProtKB-KW"/>
</dbReference>
<protein>
    <recommendedName>
        <fullName evidence="3">methylated-DNA--[protein]-cysteine S-methyltransferase</fullName>
        <ecNumber evidence="3">2.1.1.63</ecNumber>
    </recommendedName>
</protein>
<dbReference type="GO" id="GO:0003908">
    <property type="term" value="F:methylated-DNA-[protein]-cysteine S-methyltransferase activity"/>
    <property type="evidence" value="ECO:0007669"/>
    <property type="project" value="UniProtKB-EC"/>
</dbReference>
<name>A0A1C3EM65_9GAMM</name>
<evidence type="ECO:0000256" key="4">
    <source>
        <dbReference type="ARBA" id="ARBA00022603"/>
    </source>
</evidence>
<dbReference type="EMBL" id="LYBM01000009">
    <property type="protein sequence ID" value="ODA34321.1"/>
    <property type="molecule type" value="Genomic_DNA"/>
</dbReference>
<dbReference type="SUPFAM" id="SSF46767">
    <property type="entry name" value="Methylated DNA-protein cysteine methyltransferase, C-terminal domain"/>
    <property type="match status" value="1"/>
</dbReference>